<evidence type="ECO:0000256" key="7">
    <source>
        <dbReference type="ARBA" id="ARBA00023295"/>
    </source>
</evidence>
<name>X0B7L6_FUSOX</name>
<comment type="similarity">
    <text evidence="2 9">Belongs to the glycosyl hydrolase 28 family.</text>
</comment>
<gene>
    <name evidence="11" type="ORF">FOQG_17556</name>
</gene>
<dbReference type="InterPro" id="IPR012334">
    <property type="entry name" value="Pectin_lyas_fold"/>
</dbReference>
<dbReference type="SUPFAM" id="SSF51126">
    <property type="entry name" value="Pectin lyase-like"/>
    <property type="match status" value="1"/>
</dbReference>
<accession>X0B7L6</accession>
<feature type="chain" id="PRO_5004935562" evidence="10">
    <location>
        <begin position="20"/>
        <end position="251"/>
    </location>
</feature>
<protein>
    <submittedName>
        <fullName evidence="11">Polygalacturonase</fullName>
    </submittedName>
</protein>
<evidence type="ECO:0000256" key="6">
    <source>
        <dbReference type="ARBA" id="ARBA00022801"/>
    </source>
</evidence>
<dbReference type="HOGENOM" id="CLU_040116_2_1_1"/>
<dbReference type="GO" id="GO:0004650">
    <property type="term" value="F:polygalacturonase activity"/>
    <property type="evidence" value="ECO:0007669"/>
    <property type="project" value="InterPro"/>
</dbReference>
<evidence type="ECO:0000256" key="4">
    <source>
        <dbReference type="ARBA" id="ARBA00022729"/>
    </source>
</evidence>
<evidence type="ECO:0000256" key="10">
    <source>
        <dbReference type="SAM" id="SignalP"/>
    </source>
</evidence>
<comment type="subcellular location">
    <subcellularLocation>
        <location evidence="1">Secreted</location>
    </subcellularLocation>
</comment>
<dbReference type="Proteomes" id="UP000030663">
    <property type="component" value="Unassembled WGS sequence"/>
</dbReference>
<keyword evidence="12" id="KW-1185">Reference proteome</keyword>
<organism evidence="11 12">
    <name type="scientific">Fusarium oxysporum f. sp. raphani 54005</name>
    <dbReference type="NCBI Taxonomy" id="1089458"/>
    <lineage>
        <taxon>Eukaryota</taxon>
        <taxon>Fungi</taxon>
        <taxon>Dikarya</taxon>
        <taxon>Ascomycota</taxon>
        <taxon>Pezizomycotina</taxon>
        <taxon>Sordariomycetes</taxon>
        <taxon>Hypocreomycetidae</taxon>
        <taxon>Hypocreales</taxon>
        <taxon>Nectriaceae</taxon>
        <taxon>Fusarium</taxon>
        <taxon>Fusarium oxysporum species complex</taxon>
    </lineage>
</organism>
<evidence type="ECO:0000256" key="9">
    <source>
        <dbReference type="RuleBase" id="RU361169"/>
    </source>
</evidence>
<evidence type="ECO:0000313" key="11">
    <source>
        <dbReference type="EMBL" id="EXK77741.1"/>
    </source>
</evidence>
<evidence type="ECO:0000256" key="2">
    <source>
        <dbReference type="ARBA" id="ARBA00008834"/>
    </source>
</evidence>
<dbReference type="InterPro" id="IPR011050">
    <property type="entry name" value="Pectin_lyase_fold/virulence"/>
</dbReference>
<dbReference type="Pfam" id="PF00295">
    <property type="entry name" value="Glyco_hydro_28"/>
    <property type="match status" value="1"/>
</dbReference>
<dbReference type="GO" id="GO:0071555">
    <property type="term" value="P:cell wall organization"/>
    <property type="evidence" value="ECO:0007669"/>
    <property type="project" value="UniProtKB-KW"/>
</dbReference>
<dbReference type="PANTHER" id="PTHR31884:SF1">
    <property type="entry name" value="POLYGALACTURONASE"/>
    <property type="match status" value="1"/>
</dbReference>
<evidence type="ECO:0000256" key="8">
    <source>
        <dbReference type="ARBA" id="ARBA00023316"/>
    </source>
</evidence>
<evidence type="ECO:0000256" key="3">
    <source>
        <dbReference type="ARBA" id="ARBA00022525"/>
    </source>
</evidence>
<keyword evidence="6 9" id="KW-0378">Hydrolase</keyword>
<dbReference type="InterPro" id="IPR000743">
    <property type="entry name" value="Glyco_hydro_28"/>
</dbReference>
<evidence type="ECO:0000256" key="5">
    <source>
        <dbReference type="ARBA" id="ARBA00022737"/>
    </source>
</evidence>
<keyword evidence="8" id="KW-0961">Cell wall biogenesis/degradation</keyword>
<dbReference type="InterPro" id="IPR050434">
    <property type="entry name" value="Glycosyl_hydrlase_28"/>
</dbReference>
<evidence type="ECO:0000313" key="12">
    <source>
        <dbReference type="Proteomes" id="UP000030663"/>
    </source>
</evidence>
<proteinExistence type="inferred from homology"/>
<feature type="signal peptide" evidence="10">
    <location>
        <begin position="1"/>
        <end position="19"/>
    </location>
</feature>
<evidence type="ECO:0000256" key="1">
    <source>
        <dbReference type="ARBA" id="ARBA00004613"/>
    </source>
</evidence>
<keyword evidence="5" id="KW-0677">Repeat</keyword>
<sequence>MIKFGSALFLTALANNAMAAPSDPEVHIYNDKCGSCTFSDASKAMAGQSNCTNLILNNVAVPAGTTLDLTKLQDGAKVTFQGTTTWDYKEWEGPLLSIAGNKITVEGASGAILNADGARWWDGKGDKGKTKPKFFAAHKLTNSNITNLYIKNTPVQAVSVNGVNGLNIDKMTIDNADGDSKGGHNTDGFDIGGQGSNPYHEIHIWIHIMDPYPFHSIPRGLQHFHIHATKPLPYVPHVEIVEYFRWGSKIP</sequence>
<keyword evidence="7 9" id="KW-0326">Glycosidase</keyword>
<reference evidence="11 12" key="1">
    <citation type="submission" date="2011-11" db="EMBL/GenBank/DDBJ databases">
        <title>The Genome Sequence of Fusarium oxysporum PHW815.</title>
        <authorList>
            <consortium name="The Broad Institute Genome Sequencing Platform"/>
            <person name="Ma L.-J."/>
            <person name="Gale L.R."/>
            <person name="Schwartz D.C."/>
            <person name="Zhou S."/>
            <person name="Corby-Kistler H."/>
            <person name="Young S.K."/>
            <person name="Zeng Q."/>
            <person name="Gargeya S."/>
            <person name="Fitzgerald M."/>
            <person name="Haas B."/>
            <person name="Abouelleil A."/>
            <person name="Alvarado L."/>
            <person name="Arachchi H.M."/>
            <person name="Berlin A."/>
            <person name="Brown A."/>
            <person name="Chapman S.B."/>
            <person name="Chen Z."/>
            <person name="Dunbar C."/>
            <person name="Freedman E."/>
            <person name="Gearin G."/>
            <person name="Goldberg J."/>
            <person name="Griggs A."/>
            <person name="Gujja S."/>
            <person name="Heiman D."/>
            <person name="Howarth C."/>
            <person name="Larson L."/>
            <person name="Lui A."/>
            <person name="MacDonald P.J.P."/>
            <person name="Montmayeur A."/>
            <person name="Murphy C."/>
            <person name="Neiman D."/>
            <person name="Pearson M."/>
            <person name="Priest M."/>
            <person name="Roberts A."/>
            <person name="Saif S."/>
            <person name="Shea T."/>
            <person name="Shenoy N."/>
            <person name="Sisk P."/>
            <person name="Stolte C."/>
            <person name="Sykes S."/>
            <person name="Wortman J."/>
            <person name="Nusbaum C."/>
            <person name="Birren B."/>
        </authorList>
    </citation>
    <scope>NUCLEOTIDE SEQUENCE [LARGE SCALE GENOMIC DNA]</scope>
    <source>
        <strain evidence="11 12">54005</strain>
    </source>
</reference>
<dbReference type="GO" id="GO:0005576">
    <property type="term" value="C:extracellular region"/>
    <property type="evidence" value="ECO:0007669"/>
    <property type="project" value="UniProtKB-SubCell"/>
</dbReference>
<dbReference type="AlphaFoldDB" id="X0B7L6"/>
<dbReference type="Gene3D" id="2.160.20.10">
    <property type="entry name" value="Single-stranded right-handed beta-helix, Pectin lyase-like"/>
    <property type="match status" value="1"/>
</dbReference>
<keyword evidence="3" id="KW-0964">Secreted</keyword>
<dbReference type="PANTHER" id="PTHR31884">
    <property type="entry name" value="POLYGALACTURONASE"/>
    <property type="match status" value="1"/>
</dbReference>
<dbReference type="EMBL" id="JH658578">
    <property type="protein sequence ID" value="EXK77741.1"/>
    <property type="molecule type" value="Genomic_DNA"/>
</dbReference>
<keyword evidence="4 10" id="KW-0732">Signal</keyword>
<dbReference type="GO" id="GO:0045490">
    <property type="term" value="P:pectin catabolic process"/>
    <property type="evidence" value="ECO:0007669"/>
    <property type="project" value="TreeGrafter"/>
</dbReference>